<dbReference type="Gene3D" id="3.30.1330.60">
    <property type="entry name" value="OmpA-like domain"/>
    <property type="match status" value="1"/>
</dbReference>
<keyword evidence="1" id="KW-0472">Membrane</keyword>
<dbReference type="KEGG" id="rhoz:GXP67_36585"/>
<evidence type="ECO:0000313" key="3">
    <source>
        <dbReference type="EMBL" id="QHT72284.1"/>
    </source>
</evidence>
<dbReference type="Proteomes" id="UP000480178">
    <property type="component" value="Chromosome"/>
</dbReference>
<evidence type="ECO:0000256" key="1">
    <source>
        <dbReference type="PROSITE-ProRule" id="PRU00473"/>
    </source>
</evidence>
<keyword evidence="4" id="KW-1185">Reference proteome</keyword>
<protein>
    <submittedName>
        <fullName evidence="3">OmpA family protein</fullName>
    </submittedName>
</protein>
<sequence>MSKPLLEKRAKSVVNYLISKGISQNRLFLKGYGENKPIDTNKSEAGIANNRRVEFTIR</sequence>
<dbReference type="PROSITE" id="PS51123">
    <property type="entry name" value="OMPA_2"/>
    <property type="match status" value="1"/>
</dbReference>
<dbReference type="GO" id="GO:0016020">
    <property type="term" value="C:membrane"/>
    <property type="evidence" value="ECO:0007669"/>
    <property type="project" value="UniProtKB-UniRule"/>
</dbReference>
<dbReference type="InterPro" id="IPR050330">
    <property type="entry name" value="Bact_OuterMem_StrucFunc"/>
</dbReference>
<dbReference type="Pfam" id="PF00691">
    <property type="entry name" value="OmpA"/>
    <property type="match status" value="1"/>
</dbReference>
<feature type="domain" description="OmpA-like" evidence="2">
    <location>
        <begin position="1"/>
        <end position="58"/>
    </location>
</feature>
<dbReference type="PANTHER" id="PTHR30329:SF21">
    <property type="entry name" value="LIPOPROTEIN YIAD-RELATED"/>
    <property type="match status" value="1"/>
</dbReference>
<evidence type="ECO:0000259" key="2">
    <source>
        <dbReference type="PROSITE" id="PS51123"/>
    </source>
</evidence>
<dbReference type="PRINTS" id="PR01023">
    <property type="entry name" value="NAFLGMOTY"/>
</dbReference>
<dbReference type="EMBL" id="CP048222">
    <property type="protein sequence ID" value="QHT72284.1"/>
    <property type="molecule type" value="Genomic_DNA"/>
</dbReference>
<dbReference type="InterPro" id="IPR036737">
    <property type="entry name" value="OmpA-like_sf"/>
</dbReference>
<proteinExistence type="predicted"/>
<dbReference type="CDD" id="cd07185">
    <property type="entry name" value="OmpA_C-like"/>
    <property type="match status" value="1"/>
</dbReference>
<evidence type="ECO:0000313" key="4">
    <source>
        <dbReference type="Proteomes" id="UP000480178"/>
    </source>
</evidence>
<dbReference type="AlphaFoldDB" id="A0A6C0GWR1"/>
<dbReference type="InterPro" id="IPR006665">
    <property type="entry name" value="OmpA-like"/>
</dbReference>
<dbReference type="SUPFAM" id="SSF103088">
    <property type="entry name" value="OmpA-like"/>
    <property type="match status" value="1"/>
</dbReference>
<gene>
    <name evidence="3" type="ORF">GXP67_36585</name>
</gene>
<dbReference type="PANTHER" id="PTHR30329">
    <property type="entry name" value="STATOR ELEMENT OF FLAGELLAR MOTOR COMPLEX"/>
    <property type="match status" value="1"/>
</dbReference>
<organism evidence="3 4">
    <name type="scientific">Rhodocytophaga rosea</name>
    <dbReference type="NCBI Taxonomy" id="2704465"/>
    <lineage>
        <taxon>Bacteria</taxon>
        <taxon>Pseudomonadati</taxon>
        <taxon>Bacteroidota</taxon>
        <taxon>Cytophagia</taxon>
        <taxon>Cytophagales</taxon>
        <taxon>Rhodocytophagaceae</taxon>
        <taxon>Rhodocytophaga</taxon>
    </lineage>
</organism>
<name>A0A6C0GWR1_9BACT</name>
<reference evidence="3 4" key="1">
    <citation type="submission" date="2020-01" db="EMBL/GenBank/DDBJ databases">
        <authorList>
            <person name="Kim M.K."/>
        </authorList>
    </citation>
    <scope>NUCLEOTIDE SEQUENCE [LARGE SCALE GENOMIC DNA]</scope>
    <source>
        <strain evidence="3 4">172606-1</strain>
    </source>
</reference>
<accession>A0A6C0GWR1</accession>